<accession>A0A8J7IXE2</accession>
<dbReference type="RefSeq" id="WP_228849390.1">
    <property type="nucleotide sequence ID" value="NZ_JADCKQ010000010.1"/>
</dbReference>
<protein>
    <recommendedName>
        <fullName evidence="1">Immunity MXAN-0049 protein domain-containing protein</fullName>
    </recommendedName>
</protein>
<comment type="caution">
    <text evidence="2">The sequence shown here is derived from an EMBL/GenBank/DDBJ whole genome shotgun (WGS) entry which is preliminary data.</text>
</comment>
<gene>
    <name evidence="2" type="ORF">H1D41_13435</name>
</gene>
<dbReference type="Pfam" id="PF07791">
    <property type="entry name" value="Imm11"/>
    <property type="match status" value="1"/>
</dbReference>
<sequence length="208" mass="23414">MRQKSQVWVSRIMCDTTLIKGIDHNTYFEDKDAAVDAMRRNKAGEPLPADRFPSEMYAEYPDKRLKKMPDIFNAGGYWAVSAEVAAVLQQYNLGRTSLYPTRLFQHDRKTPVEGSYFCLNFGEVKPTVVREKSQAIEGSYSGGAPYWLDGDVEDNQISITVTSVAGADLWLDSEIRNTVFLSDALVQALKAAKLTRRFGLRTCVVLDE</sequence>
<evidence type="ECO:0000259" key="1">
    <source>
        <dbReference type="Pfam" id="PF07791"/>
    </source>
</evidence>
<dbReference type="InterPro" id="IPR012433">
    <property type="entry name" value="Imm11"/>
</dbReference>
<dbReference type="EMBL" id="JADCKQ010000010">
    <property type="protein sequence ID" value="MBI1494643.1"/>
    <property type="molecule type" value="Genomic_DNA"/>
</dbReference>
<keyword evidence="3" id="KW-1185">Reference proteome</keyword>
<dbReference type="Proteomes" id="UP000640583">
    <property type="component" value="Unassembled WGS sequence"/>
</dbReference>
<reference evidence="2" key="1">
    <citation type="submission" date="2020-10" db="EMBL/GenBank/DDBJ databases">
        <title>Paenihalocynthiibacter styelae gen. nov., sp. nov., isolated from stalked sea squirt Styela clava.</title>
        <authorList>
            <person name="Kim Y.-O."/>
            <person name="Yoon J.-H."/>
        </authorList>
    </citation>
    <scope>NUCLEOTIDE SEQUENCE</scope>
    <source>
        <strain evidence="2">MYP1-1</strain>
    </source>
</reference>
<evidence type="ECO:0000313" key="3">
    <source>
        <dbReference type="Proteomes" id="UP000640583"/>
    </source>
</evidence>
<dbReference type="AlphaFoldDB" id="A0A8J7IXE2"/>
<proteinExistence type="predicted"/>
<name>A0A8J7IXE2_9RHOB</name>
<feature type="domain" description="Immunity MXAN-0049 protein" evidence="1">
    <location>
        <begin position="23"/>
        <end position="195"/>
    </location>
</feature>
<evidence type="ECO:0000313" key="2">
    <source>
        <dbReference type="EMBL" id="MBI1494643.1"/>
    </source>
</evidence>
<organism evidence="2 3">
    <name type="scientific">Halocynthiibacter styelae</name>
    <dbReference type="NCBI Taxonomy" id="2761955"/>
    <lineage>
        <taxon>Bacteria</taxon>
        <taxon>Pseudomonadati</taxon>
        <taxon>Pseudomonadota</taxon>
        <taxon>Alphaproteobacteria</taxon>
        <taxon>Rhodobacterales</taxon>
        <taxon>Paracoccaceae</taxon>
        <taxon>Halocynthiibacter</taxon>
    </lineage>
</organism>